<name>A0ABX4I0N7_9GAMM</name>
<sequence>MVVKRMIWGLPLLLVISSLLMTSELRAAQASDEMTLVVVRHAEKPAEGLGLLTCQGLNRASLLPEYFRQNFSKPDFIFAPDPSVKATEIHGDGKRHDYVRPLLTIGPTAVYFQVPINTQIPYNDPGLLADTLLSKPYLGSTVYVAWEHMNIDLLVKILLRRFNSDAKVPEWPNSDYDTVFVFRIKGEPGSGSITLDVGKQAFGKIEERCPLEAT</sequence>
<reference evidence="1" key="1">
    <citation type="submission" date="2017-08" db="EMBL/GenBank/DDBJ databases">
        <title>Microbulbifer marisrubri sp. nov., a halophilic alphaproteobacterium isolated from marine sediment of the Yellow Sea, China.</title>
        <authorList>
            <person name="Zhang G."/>
            <person name="Xiong Q."/>
        </authorList>
    </citation>
    <scope>NUCLEOTIDE SEQUENCE [LARGE SCALE GENOMIC DNA]</scope>
    <source>
        <strain evidence="1">WRN-8</strain>
    </source>
</reference>
<evidence type="ECO:0000313" key="1">
    <source>
        <dbReference type="EMBL" id="PCO05134.1"/>
    </source>
</evidence>
<protein>
    <recommendedName>
        <fullName evidence="3">Histidine phosphatase family protein</fullName>
    </recommendedName>
</protein>
<dbReference type="EMBL" id="LRFG02000003">
    <property type="protein sequence ID" value="PCO05134.1"/>
    <property type="molecule type" value="Genomic_DNA"/>
</dbReference>
<proteinExistence type="predicted"/>
<dbReference type="Proteomes" id="UP000218427">
    <property type="component" value="Unassembled WGS sequence"/>
</dbReference>
<keyword evidence="2" id="KW-1185">Reference proteome</keyword>
<gene>
    <name evidence="1" type="ORF">AWR36_010425</name>
</gene>
<evidence type="ECO:0000313" key="2">
    <source>
        <dbReference type="Proteomes" id="UP000218427"/>
    </source>
</evidence>
<accession>A0ABX4I0N7</accession>
<evidence type="ECO:0008006" key="3">
    <source>
        <dbReference type="Google" id="ProtNLM"/>
    </source>
</evidence>
<comment type="caution">
    <text evidence="1">The sequence shown here is derived from an EMBL/GenBank/DDBJ whole genome shotgun (WGS) entry which is preliminary data.</text>
</comment>
<organism evidence="1 2">
    <name type="scientific">Microbulbifer flavimaris</name>
    <dbReference type="NCBI Taxonomy" id="1781068"/>
    <lineage>
        <taxon>Bacteria</taxon>
        <taxon>Pseudomonadati</taxon>
        <taxon>Pseudomonadota</taxon>
        <taxon>Gammaproteobacteria</taxon>
        <taxon>Cellvibrionales</taxon>
        <taxon>Microbulbiferaceae</taxon>
        <taxon>Microbulbifer</taxon>
    </lineage>
</organism>